<proteinExistence type="predicted"/>
<dbReference type="EMBL" id="BRYB01000879">
    <property type="protein sequence ID" value="GMI39520.1"/>
    <property type="molecule type" value="Genomic_DNA"/>
</dbReference>
<dbReference type="PANTHER" id="PTHR13040">
    <property type="entry name" value="AUTOPHAGY PROTEIN 5"/>
    <property type="match status" value="1"/>
</dbReference>
<dbReference type="InterPro" id="IPR007239">
    <property type="entry name" value="Atg5"/>
</dbReference>
<evidence type="ECO:0000313" key="2">
    <source>
        <dbReference type="EMBL" id="GMI39520.1"/>
    </source>
</evidence>
<evidence type="ECO:0000259" key="1">
    <source>
        <dbReference type="Pfam" id="PF20638"/>
    </source>
</evidence>
<dbReference type="PANTHER" id="PTHR13040:SF2">
    <property type="entry name" value="AUTOPHAGY PROTEIN 5"/>
    <property type="match status" value="1"/>
</dbReference>
<dbReference type="InterPro" id="IPR048939">
    <property type="entry name" value="ATG5_UblA"/>
</dbReference>
<evidence type="ECO:0000313" key="3">
    <source>
        <dbReference type="Proteomes" id="UP001165060"/>
    </source>
</evidence>
<protein>
    <recommendedName>
        <fullName evidence="1">Autophagy protein ATG5 UblA domain-containing protein</fullName>
    </recommendedName>
</protein>
<dbReference type="Gene3D" id="3.10.20.620">
    <property type="match status" value="1"/>
</dbReference>
<keyword evidence="3" id="KW-1185">Reference proteome</keyword>
<feature type="domain" description="Autophagy protein ATG5 UblA" evidence="1">
    <location>
        <begin position="15"/>
        <end position="64"/>
    </location>
</feature>
<gene>
    <name evidence="2" type="ORF">TeGR_g14535</name>
</gene>
<sequence length="171" mass="17593">MPPSASASNLQSLSWHGSLPCSFSISPHDVASPSPPPAVFAMVPRVGYLHVGAGKALEELRKHSLEDCSRSSLSAAGAEAAGFEGAAPAPAAPPPAPVWFSYNGVPLHWQLPFGVLFDRIALLAGRSTHTVPSLLPLPLAVHFSGYPTELLPCGGAGAVRGGFAQALKQAL</sequence>
<dbReference type="Pfam" id="PF20638">
    <property type="entry name" value="ATG5_UblA"/>
    <property type="match status" value="2"/>
</dbReference>
<name>A0ABQ6N374_9STRA</name>
<accession>A0ABQ6N374</accession>
<organism evidence="2 3">
    <name type="scientific">Tetraparma gracilis</name>
    <dbReference type="NCBI Taxonomy" id="2962635"/>
    <lineage>
        <taxon>Eukaryota</taxon>
        <taxon>Sar</taxon>
        <taxon>Stramenopiles</taxon>
        <taxon>Ochrophyta</taxon>
        <taxon>Bolidophyceae</taxon>
        <taxon>Parmales</taxon>
        <taxon>Triparmaceae</taxon>
        <taxon>Tetraparma</taxon>
    </lineage>
</organism>
<comment type="caution">
    <text evidence="2">The sequence shown here is derived from an EMBL/GenBank/DDBJ whole genome shotgun (WGS) entry which is preliminary data.</text>
</comment>
<dbReference type="Proteomes" id="UP001165060">
    <property type="component" value="Unassembled WGS sequence"/>
</dbReference>
<feature type="domain" description="Autophagy protein ATG5 UblA" evidence="1">
    <location>
        <begin position="96"/>
        <end position="143"/>
    </location>
</feature>
<dbReference type="InterPro" id="IPR042527">
    <property type="entry name" value="Atg5_UblA_dom_sf"/>
</dbReference>
<reference evidence="2 3" key="1">
    <citation type="journal article" date="2023" name="Commun. Biol.">
        <title>Genome analysis of Parmales, the sister group of diatoms, reveals the evolutionary specialization of diatoms from phago-mixotrophs to photoautotrophs.</title>
        <authorList>
            <person name="Ban H."/>
            <person name="Sato S."/>
            <person name="Yoshikawa S."/>
            <person name="Yamada K."/>
            <person name="Nakamura Y."/>
            <person name="Ichinomiya M."/>
            <person name="Sato N."/>
            <person name="Blanc-Mathieu R."/>
            <person name="Endo H."/>
            <person name="Kuwata A."/>
            <person name="Ogata H."/>
        </authorList>
    </citation>
    <scope>NUCLEOTIDE SEQUENCE [LARGE SCALE GENOMIC DNA]</scope>
</reference>